<sequence length="123" mass="13162">MVIIKSPFPLILCCYLLVSFVFFPQGTVSRKLLGEVAEGGNGPSKAGVRKSKSQPARSWGGQDSHPAASNQVSRTSSSPFVVYSRQTANNPTDSGWNCKNSTTNNVFVQECSSASSYSNNPNP</sequence>
<dbReference type="Proteomes" id="UP000593574">
    <property type="component" value="Unassembled WGS sequence"/>
</dbReference>
<evidence type="ECO:0000313" key="3">
    <source>
        <dbReference type="EMBL" id="MBA0727230.1"/>
    </source>
</evidence>
<keyword evidence="2" id="KW-0812">Transmembrane</keyword>
<comment type="caution">
    <text evidence="3">The sequence shown here is derived from an EMBL/GenBank/DDBJ whole genome shotgun (WGS) entry which is preliminary data.</text>
</comment>
<name>A0A7J9ATC0_9ROSI</name>
<evidence type="ECO:0000256" key="2">
    <source>
        <dbReference type="SAM" id="Phobius"/>
    </source>
</evidence>
<dbReference type="AlphaFoldDB" id="A0A7J9ATC0"/>
<feature type="transmembrane region" description="Helical" evidence="2">
    <location>
        <begin position="6"/>
        <end position="23"/>
    </location>
</feature>
<keyword evidence="2" id="KW-0472">Membrane</keyword>
<feature type="region of interest" description="Disordered" evidence="1">
    <location>
        <begin position="36"/>
        <end position="96"/>
    </location>
</feature>
<reference evidence="3 4" key="1">
    <citation type="journal article" date="2019" name="Genome Biol. Evol.">
        <title>Insights into the evolution of the New World diploid cottons (Gossypium, subgenus Houzingenia) based on genome sequencing.</title>
        <authorList>
            <person name="Grover C.E."/>
            <person name="Arick M.A. 2nd"/>
            <person name="Thrash A."/>
            <person name="Conover J.L."/>
            <person name="Sanders W.S."/>
            <person name="Peterson D.G."/>
            <person name="Frelichowski J.E."/>
            <person name="Scheffler J.A."/>
            <person name="Scheffler B.E."/>
            <person name="Wendel J.F."/>
        </authorList>
    </citation>
    <scope>NUCLEOTIDE SEQUENCE [LARGE SCALE GENOMIC DNA]</scope>
    <source>
        <strain evidence="3">4</strain>
        <tissue evidence="3">Leaf</tissue>
    </source>
</reference>
<organism evidence="3 4">
    <name type="scientific">Gossypium laxum</name>
    <dbReference type="NCBI Taxonomy" id="34288"/>
    <lineage>
        <taxon>Eukaryota</taxon>
        <taxon>Viridiplantae</taxon>
        <taxon>Streptophyta</taxon>
        <taxon>Embryophyta</taxon>
        <taxon>Tracheophyta</taxon>
        <taxon>Spermatophyta</taxon>
        <taxon>Magnoliopsida</taxon>
        <taxon>eudicotyledons</taxon>
        <taxon>Gunneridae</taxon>
        <taxon>Pentapetalae</taxon>
        <taxon>rosids</taxon>
        <taxon>malvids</taxon>
        <taxon>Malvales</taxon>
        <taxon>Malvaceae</taxon>
        <taxon>Malvoideae</taxon>
        <taxon>Gossypium</taxon>
    </lineage>
</organism>
<dbReference type="EMBL" id="JABEZV010000013">
    <property type="protein sequence ID" value="MBA0727230.1"/>
    <property type="molecule type" value="Genomic_DNA"/>
</dbReference>
<accession>A0A7J9ATC0</accession>
<keyword evidence="4" id="KW-1185">Reference proteome</keyword>
<proteinExistence type="predicted"/>
<evidence type="ECO:0000313" key="4">
    <source>
        <dbReference type="Proteomes" id="UP000593574"/>
    </source>
</evidence>
<keyword evidence="2" id="KW-1133">Transmembrane helix</keyword>
<gene>
    <name evidence="3" type="ORF">Golax_000242</name>
</gene>
<protein>
    <submittedName>
        <fullName evidence="3">Uncharacterized protein</fullName>
    </submittedName>
</protein>
<feature type="compositionally biased region" description="Polar residues" evidence="1">
    <location>
        <begin position="67"/>
        <end position="96"/>
    </location>
</feature>
<evidence type="ECO:0000256" key="1">
    <source>
        <dbReference type="SAM" id="MobiDB-lite"/>
    </source>
</evidence>